<dbReference type="GO" id="GO:0051301">
    <property type="term" value="P:cell division"/>
    <property type="evidence" value="ECO:0007669"/>
    <property type="project" value="UniProtKB-KW"/>
</dbReference>
<evidence type="ECO:0000256" key="2">
    <source>
        <dbReference type="ARBA" id="ARBA00004752"/>
    </source>
</evidence>
<organism evidence="18 19">
    <name type="scientific">Candidatus Woesebacteria bacterium GW2011_GWA1_39_12</name>
    <dbReference type="NCBI Taxonomy" id="1618549"/>
    <lineage>
        <taxon>Bacteria</taxon>
        <taxon>Candidatus Woeseibacteriota</taxon>
    </lineage>
</organism>
<accession>A0A0G0LZH9</accession>
<comment type="caution">
    <text evidence="18">The sequence shown here is derived from an EMBL/GenBank/DDBJ whole genome shotgun (WGS) entry which is preliminary data.</text>
</comment>
<dbReference type="InterPro" id="IPR005758">
    <property type="entry name" value="UDP-N-AcMur_Ala_ligase_MurC"/>
</dbReference>
<feature type="domain" description="Mur ligase N-terminal catalytic" evidence="15">
    <location>
        <begin position="8"/>
        <end position="109"/>
    </location>
</feature>
<dbReference type="Gene3D" id="3.40.1190.10">
    <property type="entry name" value="Mur-like, catalytic domain"/>
    <property type="match status" value="1"/>
</dbReference>
<sequence length="471" mass="52905">MDITKLKHIHFTGVKGVGMTALALCLRDLGIKVTGSDVDEIFVTDEVLKENSIEWKIGFGEKNLNPRPDLVVTTAAHGGLLNPEVQRAKNLGIQITTFAEFLAELANTKEVIGVCGVGGKTTTASMITVLLNEAGLHPSFAIGVGNIYPIGVSGRFDKKGKNYVCEADDYVVSPGVDNTPKFMLLDPKVLVVTNIEYDHPDIYSSFKETKKTFRELFEKLPDGGLLIACIDNSNVSDTIKGLRKPVITYGFNKEADWQIKDIKFKDEKTFFSLYSKKENRTYDNLELEIPGRFNVQNATAAFIVGNYLGINELGLRKGLSSYLGCRRRFEKMGIYKNALFYDDYAHHPKEIKSVLMAAREWFPKKRIVSIFQPHTYSRTKALFKEFSEAFDDADIVGFMDIYSSARESKDSSVSSELLAKETRKNNPEVYYLGSHKRTLEWMNKNVKKGDIVLTLGAGDIFHIYNQLFKDS</sequence>
<dbReference type="UniPathway" id="UPA00219"/>
<evidence type="ECO:0000256" key="8">
    <source>
        <dbReference type="ARBA" id="ARBA00022840"/>
    </source>
</evidence>
<evidence type="ECO:0000259" key="17">
    <source>
        <dbReference type="Pfam" id="PF08245"/>
    </source>
</evidence>
<dbReference type="GO" id="GO:0071555">
    <property type="term" value="P:cell wall organization"/>
    <property type="evidence" value="ECO:0007669"/>
    <property type="project" value="UniProtKB-KW"/>
</dbReference>
<dbReference type="Pfam" id="PF02875">
    <property type="entry name" value="Mur_ligase_C"/>
    <property type="match status" value="1"/>
</dbReference>
<dbReference type="InterPro" id="IPR036615">
    <property type="entry name" value="Mur_ligase_C_dom_sf"/>
</dbReference>
<dbReference type="GO" id="GO:0009252">
    <property type="term" value="P:peptidoglycan biosynthetic process"/>
    <property type="evidence" value="ECO:0007669"/>
    <property type="project" value="UniProtKB-UniRule"/>
</dbReference>
<evidence type="ECO:0000256" key="10">
    <source>
        <dbReference type="ARBA" id="ARBA00022984"/>
    </source>
</evidence>
<dbReference type="InterPro" id="IPR004101">
    <property type="entry name" value="Mur_ligase_C"/>
</dbReference>
<dbReference type="GO" id="GO:0005524">
    <property type="term" value="F:ATP binding"/>
    <property type="evidence" value="ECO:0007669"/>
    <property type="project" value="UniProtKB-UniRule"/>
</dbReference>
<protein>
    <recommendedName>
        <fullName evidence="3 14">UDP-N-acetylmuramate--L-alanine ligase</fullName>
        <ecNumber evidence="3 14">6.3.2.8</ecNumber>
    </recommendedName>
    <alternativeName>
        <fullName evidence="14">UDP-N-acetylmuramoyl-L-alanine synthetase</fullName>
    </alternativeName>
</protein>
<feature type="domain" description="Mur ligase central" evidence="17">
    <location>
        <begin position="114"/>
        <end position="304"/>
    </location>
</feature>
<dbReference type="Pfam" id="PF08245">
    <property type="entry name" value="Mur_ligase_M"/>
    <property type="match status" value="1"/>
</dbReference>
<keyword evidence="11 14" id="KW-0131">Cell cycle</keyword>
<keyword evidence="6 14" id="KW-0132">Cell division</keyword>
<keyword evidence="5 14" id="KW-0436">Ligase</keyword>
<evidence type="ECO:0000256" key="4">
    <source>
        <dbReference type="ARBA" id="ARBA00022490"/>
    </source>
</evidence>
<evidence type="ECO:0000259" key="15">
    <source>
        <dbReference type="Pfam" id="PF01225"/>
    </source>
</evidence>
<dbReference type="SUPFAM" id="SSF51984">
    <property type="entry name" value="MurCD N-terminal domain"/>
    <property type="match status" value="1"/>
</dbReference>
<dbReference type="NCBIfam" id="TIGR01082">
    <property type="entry name" value="murC"/>
    <property type="match status" value="1"/>
</dbReference>
<keyword evidence="10 14" id="KW-0573">Peptidoglycan synthesis</keyword>
<comment type="catalytic activity">
    <reaction evidence="13 14">
        <text>UDP-N-acetyl-alpha-D-muramate + L-alanine + ATP = UDP-N-acetyl-alpha-D-muramoyl-L-alanine + ADP + phosphate + H(+)</text>
        <dbReference type="Rhea" id="RHEA:23372"/>
        <dbReference type="ChEBI" id="CHEBI:15378"/>
        <dbReference type="ChEBI" id="CHEBI:30616"/>
        <dbReference type="ChEBI" id="CHEBI:43474"/>
        <dbReference type="ChEBI" id="CHEBI:57972"/>
        <dbReference type="ChEBI" id="CHEBI:70757"/>
        <dbReference type="ChEBI" id="CHEBI:83898"/>
        <dbReference type="ChEBI" id="CHEBI:456216"/>
        <dbReference type="EC" id="6.3.2.8"/>
    </reaction>
</comment>
<dbReference type="InterPro" id="IPR036565">
    <property type="entry name" value="Mur-like_cat_sf"/>
</dbReference>
<evidence type="ECO:0000256" key="3">
    <source>
        <dbReference type="ARBA" id="ARBA00012211"/>
    </source>
</evidence>
<evidence type="ECO:0000256" key="5">
    <source>
        <dbReference type="ARBA" id="ARBA00022598"/>
    </source>
</evidence>
<comment type="function">
    <text evidence="14">Cell wall formation.</text>
</comment>
<feature type="domain" description="Mur ligase C-terminal" evidence="16">
    <location>
        <begin position="327"/>
        <end position="458"/>
    </location>
</feature>
<evidence type="ECO:0000256" key="13">
    <source>
        <dbReference type="ARBA" id="ARBA00047833"/>
    </source>
</evidence>
<evidence type="ECO:0000256" key="9">
    <source>
        <dbReference type="ARBA" id="ARBA00022960"/>
    </source>
</evidence>
<dbReference type="PANTHER" id="PTHR43445">
    <property type="entry name" value="UDP-N-ACETYLMURAMATE--L-ALANINE LIGASE-RELATED"/>
    <property type="match status" value="1"/>
</dbReference>
<keyword evidence="8 14" id="KW-0067">ATP-binding</keyword>
<keyword evidence="9 14" id="KW-0133">Cell shape</keyword>
<gene>
    <name evidence="14" type="primary">murC</name>
    <name evidence="18" type="ORF">UT23_C0013G0013</name>
</gene>
<proteinExistence type="inferred from homology"/>
<evidence type="ECO:0000256" key="11">
    <source>
        <dbReference type="ARBA" id="ARBA00023306"/>
    </source>
</evidence>
<dbReference type="Gene3D" id="3.40.50.720">
    <property type="entry name" value="NAD(P)-binding Rossmann-like Domain"/>
    <property type="match status" value="1"/>
</dbReference>
<keyword evidence="4 14" id="KW-0963">Cytoplasm</keyword>
<evidence type="ECO:0000313" key="18">
    <source>
        <dbReference type="EMBL" id="KKQ97338.1"/>
    </source>
</evidence>
<evidence type="ECO:0000256" key="12">
    <source>
        <dbReference type="ARBA" id="ARBA00023316"/>
    </source>
</evidence>
<evidence type="ECO:0000313" key="19">
    <source>
        <dbReference type="Proteomes" id="UP000034325"/>
    </source>
</evidence>
<evidence type="ECO:0000259" key="16">
    <source>
        <dbReference type="Pfam" id="PF02875"/>
    </source>
</evidence>
<dbReference type="HAMAP" id="MF_00046">
    <property type="entry name" value="MurC"/>
    <property type="match status" value="1"/>
</dbReference>
<name>A0A0G0LZH9_9BACT</name>
<dbReference type="GO" id="GO:0005737">
    <property type="term" value="C:cytoplasm"/>
    <property type="evidence" value="ECO:0007669"/>
    <property type="project" value="UniProtKB-SubCell"/>
</dbReference>
<comment type="pathway">
    <text evidence="2 14">Cell wall biogenesis; peptidoglycan biosynthesis.</text>
</comment>
<comment type="subcellular location">
    <subcellularLocation>
        <location evidence="1 14">Cytoplasm</location>
    </subcellularLocation>
</comment>
<dbReference type="PANTHER" id="PTHR43445:SF3">
    <property type="entry name" value="UDP-N-ACETYLMURAMATE--L-ALANINE LIGASE"/>
    <property type="match status" value="1"/>
</dbReference>
<dbReference type="EMBL" id="LBWA01000013">
    <property type="protein sequence ID" value="KKQ97338.1"/>
    <property type="molecule type" value="Genomic_DNA"/>
</dbReference>
<dbReference type="AlphaFoldDB" id="A0A0G0LZH9"/>
<keyword evidence="7 14" id="KW-0547">Nucleotide-binding</keyword>
<feature type="binding site" evidence="14">
    <location>
        <begin position="116"/>
        <end position="122"/>
    </location>
    <ligand>
        <name>ATP</name>
        <dbReference type="ChEBI" id="CHEBI:30616"/>
    </ligand>
</feature>
<dbReference type="Proteomes" id="UP000034325">
    <property type="component" value="Unassembled WGS sequence"/>
</dbReference>
<dbReference type="GO" id="GO:0008360">
    <property type="term" value="P:regulation of cell shape"/>
    <property type="evidence" value="ECO:0007669"/>
    <property type="project" value="UniProtKB-KW"/>
</dbReference>
<dbReference type="InterPro" id="IPR000713">
    <property type="entry name" value="Mur_ligase_N"/>
</dbReference>
<evidence type="ECO:0000256" key="6">
    <source>
        <dbReference type="ARBA" id="ARBA00022618"/>
    </source>
</evidence>
<dbReference type="EC" id="6.3.2.8" evidence="3 14"/>
<comment type="similarity">
    <text evidence="14">Belongs to the MurCDEF family.</text>
</comment>
<dbReference type="SUPFAM" id="SSF53244">
    <property type="entry name" value="MurD-like peptide ligases, peptide-binding domain"/>
    <property type="match status" value="1"/>
</dbReference>
<dbReference type="PATRIC" id="fig|1618549.4.peg.1096"/>
<evidence type="ECO:0000256" key="7">
    <source>
        <dbReference type="ARBA" id="ARBA00022741"/>
    </source>
</evidence>
<reference evidence="18 19" key="1">
    <citation type="journal article" date="2015" name="Nature">
        <title>rRNA introns, odd ribosomes, and small enigmatic genomes across a large radiation of phyla.</title>
        <authorList>
            <person name="Brown C.T."/>
            <person name="Hug L.A."/>
            <person name="Thomas B.C."/>
            <person name="Sharon I."/>
            <person name="Castelle C.J."/>
            <person name="Singh A."/>
            <person name="Wilkins M.J."/>
            <person name="Williams K.H."/>
            <person name="Banfield J.F."/>
        </authorList>
    </citation>
    <scope>NUCLEOTIDE SEQUENCE [LARGE SCALE GENOMIC DNA]</scope>
</reference>
<evidence type="ECO:0000256" key="1">
    <source>
        <dbReference type="ARBA" id="ARBA00004496"/>
    </source>
</evidence>
<dbReference type="InterPro" id="IPR013221">
    <property type="entry name" value="Mur_ligase_cen"/>
</dbReference>
<keyword evidence="12 14" id="KW-0961">Cell wall biogenesis/degradation</keyword>
<dbReference type="SUPFAM" id="SSF53623">
    <property type="entry name" value="MurD-like peptide ligases, catalytic domain"/>
    <property type="match status" value="1"/>
</dbReference>
<evidence type="ECO:0000256" key="14">
    <source>
        <dbReference type="HAMAP-Rule" id="MF_00046"/>
    </source>
</evidence>
<dbReference type="GO" id="GO:0008763">
    <property type="term" value="F:UDP-N-acetylmuramate-L-alanine ligase activity"/>
    <property type="evidence" value="ECO:0007669"/>
    <property type="project" value="UniProtKB-UniRule"/>
</dbReference>
<dbReference type="InterPro" id="IPR050061">
    <property type="entry name" value="MurCDEF_pg_biosynth"/>
</dbReference>
<dbReference type="Gene3D" id="3.90.190.20">
    <property type="entry name" value="Mur ligase, C-terminal domain"/>
    <property type="match status" value="1"/>
</dbReference>
<dbReference type="Pfam" id="PF01225">
    <property type="entry name" value="Mur_ligase"/>
    <property type="match status" value="1"/>
</dbReference>